<evidence type="ECO:0000313" key="1">
    <source>
        <dbReference type="EMBL" id="TVP41056.1"/>
    </source>
</evidence>
<dbReference type="AlphaFoldDB" id="A0A557SWS5"/>
<sequence>MGDFPKAVEYNPGNDNTYVFNPESGDVSVIDSITKDTVATVDVGISPTALEFSPSNNNMYVVEFGSNTVSVIQPTVLEPVVD</sequence>
<organism evidence="1 2">
    <name type="scientific">Candidatus Nitrosocosmicus arcticus</name>
    <dbReference type="NCBI Taxonomy" id="2035267"/>
    <lineage>
        <taxon>Archaea</taxon>
        <taxon>Nitrososphaerota</taxon>
        <taxon>Nitrososphaeria</taxon>
        <taxon>Nitrososphaerales</taxon>
        <taxon>Nitrososphaeraceae</taxon>
        <taxon>Candidatus Nitrosocosmicus</taxon>
    </lineage>
</organism>
<protein>
    <recommendedName>
        <fullName evidence="3">40-residue YVTN family beta-propeller repeat protein</fullName>
    </recommendedName>
</protein>
<reference evidence="1 2" key="1">
    <citation type="journal article" date="2019" name="Front. Microbiol.">
        <title>Ammonia Oxidation by the Arctic Terrestrial Thaumarchaeote Candidatus Nitrosocosmicus arcticus Is Stimulated by Increasing Temperatures.</title>
        <authorList>
            <person name="Alves R.J.E."/>
            <person name="Kerou M."/>
            <person name="Zappe A."/>
            <person name="Bittner R."/>
            <person name="Abby S.S."/>
            <person name="Schmidt H.A."/>
            <person name="Pfeifer K."/>
            <person name="Schleper C."/>
        </authorList>
    </citation>
    <scope>NUCLEOTIDE SEQUENCE [LARGE SCALE GENOMIC DNA]</scope>
    <source>
        <strain evidence="1 2">Kfb</strain>
    </source>
</reference>
<dbReference type="InterPro" id="IPR015943">
    <property type="entry name" value="WD40/YVTN_repeat-like_dom_sf"/>
</dbReference>
<dbReference type="PANTHER" id="PTHR47197:SF3">
    <property type="entry name" value="DIHYDRO-HEME D1 DEHYDROGENASE"/>
    <property type="match status" value="1"/>
</dbReference>
<dbReference type="NCBIfam" id="TIGR02276">
    <property type="entry name" value="beta_rpt_yvtn"/>
    <property type="match status" value="1"/>
</dbReference>
<dbReference type="SUPFAM" id="SSF50974">
    <property type="entry name" value="Nitrous oxide reductase, N-terminal domain"/>
    <property type="match status" value="1"/>
</dbReference>
<dbReference type="PANTHER" id="PTHR47197">
    <property type="entry name" value="PROTEIN NIRF"/>
    <property type="match status" value="1"/>
</dbReference>
<keyword evidence="2" id="KW-1185">Reference proteome</keyword>
<dbReference type="Gene3D" id="2.130.10.10">
    <property type="entry name" value="YVTN repeat-like/Quinoprotein amine dehydrogenase"/>
    <property type="match status" value="1"/>
</dbReference>
<comment type="caution">
    <text evidence="1">The sequence shown here is derived from an EMBL/GenBank/DDBJ whole genome shotgun (WGS) entry which is preliminary data.</text>
</comment>
<name>A0A557SWS5_9ARCH</name>
<dbReference type="EMBL" id="VOAH01000004">
    <property type="protein sequence ID" value="TVP41056.1"/>
    <property type="molecule type" value="Genomic_DNA"/>
</dbReference>
<evidence type="ECO:0000313" key="2">
    <source>
        <dbReference type="Proteomes" id="UP000315289"/>
    </source>
</evidence>
<dbReference type="InterPro" id="IPR051200">
    <property type="entry name" value="Host-pathogen_enzymatic-act"/>
</dbReference>
<proteinExistence type="predicted"/>
<accession>A0A557SWS5</accession>
<dbReference type="InterPro" id="IPR011964">
    <property type="entry name" value="YVTN_b-propeller_repeat"/>
</dbReference>
<dbReference type="RefSeq" id="WP_186434064.1">
    <property type="nucleotide sequence ID" value="NZ_ML675580.1"/>
</dbReference>
<dbReference type="OrthoDB" id="11092at2157"/>
<dbReference type="InterPro" id="IPR011045">
    <property type="entry name" value="N2O_reductase_N"/>
</dbReference>
<evidence type="ECO:0008006" key="3">
    <source>
        <dbReference type="Google" id="ProtNLM"/>
    </source>
</evidence>
<dbReference type="Proteomes" id="UP000315289">
    <property type="component" value="Unassembled WGS sequence"/>
</dbReference>
<gene>
    <name evidence="1" type="ORF">NARC_40015</name>
</gene>